<name>A0ACC2KU70_PERAE</name>
<evidence type="ECO:0000313" key="2">
    <source>
        <dbReference type="Proteomes" id="UP001234297"/>
    </source>
</evidence>
<gene>
    <name evidence="1" type="ORF">MRB53_033048</name>
</gene>
<dbReference type="EMBL" id="CM056819">
    <property type="protein sequence ID" value="KAJ8624518.1"/>
    <property type="molecule type" value="Genomic_DNA"/>
</dbReference>
<comment type="caution">
    <text evidence="1">The sequence shown here is derived from an EMBL/GenBank/DDBJ whole genome shotgun (WGS) entry which is preliminary data.</text>
</comment>
<protein>
    <submittedName>
        <fullName evidence="1">Uncharacterized protein</fullName>
    </submittedName>
</protein>
<dbReference type="Proteomes" id="UP001234297">
    <property type="component" value="Chromosome 11"/>
</dbReference>
<evidence type="ECO:0000313" key="1">
    <source>
        <dbReference type="EMBL" id="KAJ8624518.1"/>
    </source>
</evidence>
<accession>A0ACC2KU70</accession>
<keyword evidence="2" id="KW-1185">Reference proteome</keyword>
<sequence length="119" mass="14101">MSDWCIDDLCRSHEHLTPYLGLLRRTRYDTLQLENLLRLNGYWVRVVGVMEGMTDELLAIHMIQWESPNSHFELEELNRTKAREALRRLHVRRQDRNGYAGRLAAVEDSEREMSDQMDG</sequence>
<reference evidence="1 2" key="1">
    <citation type="journal article" date="2022" name="Hortic Res">
        <title>A haplotype resolved chromosomal level avocado genome allows analysis of novel avocado genes.</title>
        <authorList>
            <person name="Nath O."/>
            <person name="Fletcher S.J."/>
            <person name="Hayward A."/>
            <person name="Shaw L.M."/>
            <person name="Masouleh A.K."/>
            <person name="Furtado A."/>
            <person name="Henry R.J."/>
            <person name="Mitter N."/>
        </authorList>
    </citation>
    <scope>NUCLEOTIDE SEQUENCE [LARGE SCALE GENOMIC DNA]</scope>
    <source>
        <strain evidence="2">cv. Hass</strain>
    </source>
</reference>
<organism evidence="1 2">
    <name type="scientific">Persea americana</name>
    <name type="common">Avocado</name>
    <dbReference type="NCBI Taxonomy" id="3435"/>
    <lineage>
        <taxon>Eukaryota</taxon>
        <taxon>Viridiplantae</taxon>
        <taxon>Streptophyta</taxon>
        <taxon>Embryophyta</taxon>
        <taxon>Tracheophyta</taxon>
        <taxon>Spermatophyta</taxon>
        <taxon>Magnoliopsida</taxon>
        <taxon>Magnoliidae</taxon>
        <taxon>Laurales</taxon>
        <taxon>Lauraceae</taxon>
        <taxon>Persea</taxon>
    </lineage>
</organism>
<proteinExistence type="predicted"/>